<comment type="caution">
    <text evidence="6">The sequence shown here is derived from an EMBL/GenBank/DDBJ whole genome shotgun (WGS) entry which is preliminary data.</text>
</comment>
<dbReference type="OrthoDB" id="5983381at2759"/>
<protein>
    <recommendedName>
        <fullName evidence="8">Nematode cuticle collagen N-terminal domain-containing protein</fullName>
    </recommendedName>
</protein>
<keyword evidence="7" id="KW-1185">Reference proteome</keyword>
<evidence type="ECO:0000256" key="5">
    <source>
        <dbReference type="SAM" id="Phobius"/>
    </source>
</evidence>
<keyword evidence="5" id="KW-0812">Transmembrane</keyword>
<keyword evidence="5" id="KW-1133">Transmembrane helix</keyword>
<feature type="coiled-coil region" evidence="3">
    <location>
        <begin position="137"/>
        <end position="164"/>
    </location>
</feature>
<dbReference type="InterPro" id="IPR008160">
    <property type="entry name" value="Collagen"/>
</dbReference>
<evidence type="ECO:0000313" key="7">
    <source>
        <dbReference type="Proteomes" id="UP000835052"/>
    </source>
</evidence>
<evidence type="ECO:0000313" key="6">
    <source>
        <dbReference type="EMBL" id="CAD6193088.1"/>
    </source>
</evidence>
<gene>
    <name evidence="6" type="ORF">CAUJ_LOCUS9007</name>
</gene>
<accession>A0A8S1HFM8</accession>
<dbReference type="PANTHER" id="PTHR24637:SF380">
    <property type="entry name" value="COL_CUTICLE_N DOMAIN-CONTAINING PROTEIN"/>
    <property type="match status" value="1"/>
</dbReference>
<evidence type="ECO:0000256" key="4">
    <source>
        <dbReference type="SAM" id="MobiDB-lite"/>
    </source>
</evidence>
<feature type="compositionally biased region" description="Low complexity" evidence="4">
    <location>
        <begin position="242"/>
        <end position="254"/>
    </location>
</feature>
<dbReference type="AlphaFoldDB" id="A0A8S1HFM8"/>
<keyword evidence="5" id="KW-0472">Membrane</keyword>
<organism evidence="6 7">
    <name type="scientific">Caenorhabditis auriculariae</name>
    <dbReference type="NCBI Taxonomy" id="2777116"/>
    <lineage>
        <taxon>Eukaryota</taxon>
        <taxon>Metazoa</taxon>
        <taxon>Ecdysozoa</taxon>
        <taxon>Nematoda</taxon>
        <taxon>Chromadorea</taxon>
        <taxon>Rhabditida</taxon>
        <taxon>Rhabditina</taxon>
        <taxon>Rhabditomorpha</taxon>
        <taxon>Rhabditoidea</taxon>
        <taxon>Rhabditidae</taxon>
        <taxon>Peloderinae</taxon>
        <taxon>Caenorhabditis</taxon>
    </lineage>
</organism>
<keyword evidence="1" id="KW-0677">Repeat</keyword>
<sequence>MTSCRLLQSPDEYKRTEATQGKEMSKTRENREVQVGRPVSSHKKLHRTAGARLKLRPTSNYGATVVASPFRRLSNRLVPINILLSNIYGLCIMTKKSVEKDKIIQRASRVASLLSLFTIITCTSLYFCMAYHIETVVQDLNAHINSLQKIRKSAEDDLESVEHEHFRFPRQTFSQRNRNRWSNYEERGRSSGRRRNNGDAPKICDCMVIQCPRGEPGKPGTDGIYQVDEPDCPACPRGPPGDDGAPGEQGEPGKPGIPGEPGKDGTNEPGVIGDPGSRGQPGRAGLKGEHGEPGQDFVQLVGLPGPKGSIGLPGLAGLRGDPGENGDPAPPGPEGYPGPVGEVGEQGDDGLRGPSGKKGPPGKDGGYCQCPPREGTGFVSSRQSSSSLDDRGEEDREEEPPKPQRQRQRPQKIRRPNEESEYDDIFTPSSRSRGNAGRQPESYARPPRPRNSDLIDVGSPTMRHSPMAPLIAYKDSSEAVTNRVIMQRVKSRDPLRVKGSTVDFELR</sequence>
<evidence type="ECO:0008006" key="8">
    <source>
        <dbReference type="Google" id="ProtNLM"/>
    </source>
</evidence>
<feature type="compositionally biased region" description="Basic and acidic residues" evidence="4">
    <location>
        <begin position="23"/>
        <end position="34"/>
    </location>
</feature>
<feature type="region of interest" description="Disordered" evidence="4">
    <location>
        <begin position="1"/>
        <end position="41"/>
    </location>
</feature>
<reference evidence="6" key="1">
    <citation type="submission" date="2020-10" db="EMBL/GenBank/DDBJ databases">
        <authorList>
            <person name="Kikuchi T."/>
        </authorList>
    </citation>
    <scope>NUCLEOTIDE SEQUENCE</scope>
    <source>
        <strain evidence="6">NKZ352</strain>
    </source>
</reference>
<keyword evidence="3" id="KW-0175">Coiled coil</keyword>
<feature type="transmembrane region" description="Helical" evidence="5">
    <location>
        <begin position="110"/>
        <end position="133"/>
    </location>
</feature>
<evidence type="ECO:0000256" key="1">
    <source>
        <dbReference type="ARBA" id="ARBA00022737"/>
    </source>
</evidence>
<feature type="region of interest" description="Disordered" evidence="4">
    <location>
        <begin position="215"/>
        <end position="468"/>
    </location>
</feature>
<dbReference type="Proteomes" id="UP000835052">
    <property type="component" value="Unassembled WGS sequence"/>
</dbReference>
<dbReference type="Pfam" id="PF01391">
    <property type="entry name" value="Collagen"/>
    <property type="match status" value="1"/>
</dbReference>
<keyword evidence="2" id="KW-1015">Disulfide bond</keyword>
<feature type="compositionally biased region" description="Basic residues" evidence="4">
    <location>
        <begin position="404"/>
        <end position="414"/>
    </location>
</feature>
<evidence type="ECO:0000256" key="3">
    <source>
        <dbReference type="SAM" id="Coils"/>
    </source>
</evidence>
<name>A0A8S1HFM8_9PELO</name>
<evidence type="ECO:0000256" key="2">
    <source>
        <dbReference type="ARBA" id="ARBA00023157"/>
    </source>
</evidence>
<proteinExistence type="predicted"/>
<dbReference type="PANTHER" id="PTHR24637">
    <property type="entry name" value="COLLAGEN"/>
    <property type="match status" value="1"/>
</dbReference>
<dbReference type="EMBL" id="CAJGYM010000032">
    <property type="protein sequence ID" value="CAD6193088.1"/>
    <property type="molecule type" value="Genomic_DNA"/>
</dbReference>
<feature type="compositionally biased region" description="Basic and acidic residues" evidence="4">
    <location>
        <begin position="388"/>
        <end position="402"/>
    </location>
</feature>